<comment type="caution">
    <text evidence="1">The sequence shown here is derived from an EMBL/GenBank/DDBJ whole genome shotgun (WGS) entry which is preliminary data.</text>
</comment>
<evidence type="ECO:0000313" key="2">
    <source>
        <dbReference type="Proteomes" id="UP001367508"/>
    </source>
</evidence>
<gene>
    <name evidence="1" type="ORF">VNO77_01600</name>
</gene>
<proteinExistence type="predicted"/>
<sequence>MSGFLSNFFGLSGNNGTDDSFNNSGSGKQTFGKAKFNTGAKRLTLRVESLNLWDTMSGFLGNILGFNGNNGTEDAFNNKGTGEQEFNDGGEFNTGAQCGRGTRLPCNRNNGTKHAFNNSTSGTQKFGKAKFNTGARIGY</sequence>
<reference evidence="1 2" key="1">
    <citation type="submission" date="2024-01" db="EMBL/GenBank/DDBJ databases">
        <title>The genomes of 5 underutilized Papilionoideae crops provide insights into root nodulation and disease resistanc.</title>
        <authorList>
            <person name="Jiang F."/>
        </authorList>
    </citation>
    <scope>NUCLEOTIDE SEQUENCE [LARGE SCALE GENOMIC DNA]</scope>
    <source>
        <strain evidence="1">LVBAO_FW01</strain>
        <tissue evidence="1">Leaves</tissue>
    </source>
</reference>
<dbReference type="EMBL" id="JAYMYQ010000001">
    <property type="protein sequence ID" value="KAK7359638.1"/>
    <property type="molecule type" value="Genomic_DNA"/>
</dbReference>
<protein>
    <submittedName>
        <fullName evidence="1">Uncharacterized protein</fullName>
    </submittedName>
</protein>
<name>A0AAN9MWC9_CANGL</name>
<evidence type="ECO:0000313" key="1">
    <source>
        <dbReference type="EMBL" id="KAK7359638.1"/>
    </source>
</evidence>
<dbReference type="AlphaFoldDB" id="A0AAN9MWC9"/>
<organism evidence="1 2">
    <name type="scientific">Canavalia gladiata</name>
    <name type="common">Sword bean</name>
    <name type="synonym">Dolichos gladiatus</name>
    <dbReference type="NCBI Taxonomy" id="3824"/>
    <lineage>
        <taxon>Eukaryota</taxon>
        <taxon>Viridiplantae</taxon>
        <taxon>Streptophyta</taxon>
        <taxon>Embryophyta</taxon>
        <taxon>Tracheophyta</taxon>
        <taxon>Spermatophyta</taxon>
        <taxon>Magnoliopsida</taxon>
        <taxon>eudicotyledons</taxon>
        <taxon>Gunneridae</taxon>
        <taxon>Pentapetalae</taxon>
        <taxon>rosids</taxon>
        <taxon>fabids</taxon>
        <taxon>Fabales</taxon>
        <taxon>Fabaceae</taxon>
        <taxon>Papilionoideae</taxon>
        <taxon>50 kb inversion clade</taxon>
        <taxon>NPAAA clade</taxon>
        <taxon>indigoferoid/millettioid clade</taxon>
        <taxon>Phaseoleae</taxon>
        <taxon>Canavalia</taxon>
    </lineage>
</organism>
<keyword evidence="2" id="KW-1185">Reference proteome</keyword>
<dbReference type="Proteomes" id="UP001367508">
    <property type="component" value="Unassembled WGS sequence"/>
</dbReference>
<accession>A0AAN9MWC9</accession>